<dbReference type="RefSeq" id="WP_060321964.1">
    <property type="nucleotide sequence ID" value="NZ_LPIU01000027.1"/>
</dbReference>
<dbReference type="InterPro" id="IPR050708">
    <property type="entry name" value="T6SS_VgrG/RHS"/>
</dbReference>
<dbReference type="InterPro" id="IPR057925">
    <property type="entry name" value="prePAAR_DddA"/>
</dbReference>
<dbReference type="InterPro" id="IPR006530">
    <property type="entry name" value="YD"/>
</dbReference>
<evidence type="ECO:0000256" key="2">
    <source>
        <dbReference type="SAM" id="Phobius"/>
    </source>
</evidence>
<name>A0A107G1B0_9BURK</name>
<dbReference type="NCBIfam" id="TIGR01643">
    <property type="entry name" value="YD_repeat_2x"/>
    <property type="match status" value="4"/>
</dbReference>
<dbReference type="CDD" id="cd14742">
    <property type="entry name" value="PAAR_RHS"/>
    <property type="match status" value="1"/>
</dbReference>
<keyword evidence="2" id="KW-1133">Transmembrane helix</keyword>
<dbReference type="OrthoDB" id="5445630at2"/>
<feature type="domain" description="Double-stranded DNA deaminase toxin A prePAAR motif" evidence="6">
    <location>
        <begin position="1"/>
        <end position="58"/>
    </location>
</feature>
<proteinExistence type="predicted"/>
<dbReference type="Pfam" id="PF05593">
    <property type="entry name" value="RHS_repeat"/>
    <property type="match status" value="2"/>
</dbReference>
<dbReference type="EMBL" id="LPIX01000011">
    <property type="protein sequence ID" value="KWE12608.1"/>
    <property type="molecule type" value="Genomic_DNA"/>
</dbReference>
<dbReference type="Proteomes" id="UP000062998">
    <property type="component" value="Unassembled WGS sequence"/>
</dbReference>
<dbReference type="InterPro" id="IPR001826">
    <property type="entry name" value="RHS"/>
</dbReference>
<dbReference type="PRINTS" id="PR00394">
    <property type="entry name" value="RHSPROTEIN"/>
</dbReference>
<evidence type="ECO:0000313" key="8">
    <source>
        <dbReference type="Proteomes" id="UP000062998"/>
    </source>
</evidence>
<dbReference type="Pfam" id="PF03527">
    <property type="entry name" value="RHS"/>
    <property type="match status" value="1"/>
</dbReference>
<keyword evidence="2" id="KW-0472">Membrane</keyword>
<dbReference type="InterPro" id="IPR056823">
    <property type="entry name" value="TEN-like_YD-shell"/>
</dbReference>
<dbReference type="InterPro" id="IPR032871">
    <property type="entry name" value="AHH_dom_containing"/>
</dbReference>
<organism evidence="7 8">
    <name type="scientific">Burkholderia ubonensis</name>
    <dbReference type="NCBI Taxonomy" id="101571"/>
    <lineage>
        <taxon>Bacteria</taxon>
        <taxon>Pseudomonadati</taxon>
        <taxon>Pseudomonadota</taxon>
        <taxon>Betaproteobacteria</taxon>
        <taxon>Burkholderiales</taxon>
        <taxon>Burkholderiaceae</taxon>
        <taxon>Burkholderia</taxon>
        <taxon>Burkholderia cepacia complex</taxon>
    </lineage>
</organism>
<dbReference type="InterPro" id="IPR022385">
    <property type="entry name" value="Rhs_assc_core"/>
</dbReference>
<sequence length="1422" mass="155650">MFEAARVTDPIEHTSALAGFLIGAVIGVALIAAVAFATFTCGFGVALLAGLVAGVGASAILSLGEAIGKMFSSPSGAIVTGAANVFINGKPAAYATLSGTACDKHNPVPLVAQGSTNVFINGRPAARKDDKITCGASIGDGSHDTFIHGGTETYLPVDDEVPPWLRTTVDWAFALAGLVGGLAGLVKAAGGLSRAVLPCAAKFIGGFVLGEAVGRYVAGPAINRAIGGMFGNPVDVTTGRKILLAESETDYVIPAPLPVAIKRFYSSGLDHAGTLGRGWVLPWDLRLQARDGRLWYTDAQGRESGFPLVRNGQSSFSESEQRYLTCTPDGRYVLHDVGETYYDFGRLDPDTDRIAWVRRIEDQAGQWMQFERDSQGRVREILTCGGIQAVLDYEAVHGRLATVTLVHGDERRLAVAYGYDDNGQMASVTDANGAIVRRFAYADGLMTSHTNALGFVSSYKWAAIGGQPRVVATQTSEGEHWTFEYDLDARESRVRHLDGRSARWRYDAQFQVVECTDLDGAQYRIEYNDAGMPIAFMLPGERKVALEYDDAGRIVAETDPLGRTTRTQYDGNSLRPVEITAPDGGVWQAEYDRQGRLVLSRDPLGRTNRYEYPDGLTSQPAAHVDARGGRKALAWNRLGQLVAYTDCSGKTTRSEFDAFGLPVATENALGQRVSYAMRPTGEPVRIAYPDGSEESFEYDAAGLVVRHVGLGGRIRQSIRNARGQLREAIDPAGRRLVYRYDAEGRLFELLNDHARYAFAYDAGGRLLSETRPDGVKRCFSYDDAGGLRELTIVGAADDANRRDAQAVRVLRFERDLMGNLTAQHTPTDVTRYERDAGDRLLAVERTPTDAGVALGIEPDAVSFEYDKGGRLIAEHGVNGTVGYALDELDNVSTLSLPHEQTLQMLRYGSGHVHQIRCGDQVVSDFERDDLHREILRTQGRLIERSGYDLLGRKLWQAAGLSPETTGRMRGQLWRNYGYDAAGELTEMSDSLRGSTQYSYDPAGQLMRQYRTADRHLEEFAWDAAGNLLDDGQRRSRGYVEGNRLRMWQDLRFAYDAFGNLATKQQGPNRTQRFGYDGQDRLIAVRTEDASGAVEARFEYDPLGRRTAKTETYFDHRGVELRAERKRFVWEGLRLAQEIRETGVSSYVYSPDAPYTPAARVDAVIADAVAAVAIDKAKHAARVYHFHTDLVGAPLEVTDEAGEVAWAGRYSAWGKVDAGDRQLAAPRTEQPLRYAGQYADDSTGLHYNTFRFYDPDVGRFVNQDPIGVLGGENLYAFAPNATGWIDPLGWCSTVLGKNMGARTGDGMANHHLIPEELMKHPDFAAMFKRLRSMGFDGDGASNGTFLPGSSGLAKDMGLPGHWSNHSQYTAAIEAELKKLNQQFLAGRLSDTQLALGVGRIQNMAREGLETGKYVIDVITGRLL</sequence>
<feature type="domain" description="Teneurin-like YD-shell" evidence="5">
    <location>
        <begin position="634"/>
        <end position="768"/>
    </location>
</feature>
<dbReference type="Gene3D" id="2.60.200.60">
    <property type="match status" value="1"/>
</dbReference>
<evidence type="ECO:0000259" key="3">
    <source>
        <dbReference type="Pfam" id="PF03527"/>
    </source>
</evidence>
<feature type="domain" description="Teneurin-like YD-shell" evidence="5">
    <location>
        <begin position="977"/>
        <end position="1112"/>
    </location>
</feature>
<feature type="transmembrane region" description="Helical" evidence="2">
    <location>
        <begin position="43"/>
        <end position="64"/>
    </location>
</feature>
<dbReference type="SUPFAM" id="SSF82171">
    <property type="entry name" value="DPP6 N-terminal domain-like"/>
    <property type="match status" value="1"/>
</dbReference>
<feature type="transmembrane region" description="Helical" evidence="2">
    <location>
        <begin position="16"/>
        <end position="36"/>
    </location>
</feature>
<dbReference type="Pfam" id="PF05488">
    <property type="entry name" value="PAAR_motif"/>
    <property type="match status" value="1"/>
</dbReference>
<reference evidence="7 8" key="1">
    <citation type="submission" date="2015-11" db="EMBL/GenBank/DDBJ databases">
        <title>Expanding the genomic diversity of Burkholderia species for the development of highly accurate diagnostics.</title>
        <authorList>
            <person name="Sahl J."/>
            <person name="Keim P."/>
            <person name="Wagner D."/>
        </authorList>
    </citation>
    <scope>NUCLEOTIDE SEQUENCE [LARGE SCALE GENOMIC DNA]</scope>
    <source>
        <strain evidence="7 8">MSMB2167WGS</strain>
    </source>
</reference>
<gene>
    <name evidence="7" type="ORF">WL73_30850</name>
</gene>
<accession>A0A107G1B0</accession>
<feature type="domain" description="DUF6531" evidence="4">
    <location>
        <begin position="231"/>
        <end position="306"/>
    </location>
</feature>
<evidence type="ECO:0000313" key="7">
    <source>
        <dbReference type="EMBL" id="KWE12608.1"/>
    </source>
</evidence>
<dbReference type="Pfam" id="PF20148">
    <property type="entry name" value="DUF6531"/>
    <property type="match status" value="1"/>
</dbReference>
<comment type="caution">
    <text evidence="7">The sequence shown here is derived from an EMBL/GenBank/DDBJ whole genome shotgun (WGS) entry which is preliminary data.</text>
</comment>
<dbReference type="Pfam" id="PF25023">
    <property type="entry name" value="TEN_YD-shell"/>
    <property type="match status" value="2"/>
</dbReference>
<evidence type="ECO:0000259" key="5">
    <source>
        <dbReference type="Pfam" id="PF25023"/>
    </source>
</evidence>
<feature type="domain" description="RHS protein conserved region" evidence="3">
    <location>
        <begin position="1182"/>
        <end position="1215"/>
    </location>
</feature>
<dbReference type="PANTHER" id="PTHR32305:SF15">
    <property type="entry name" value="PROTEIN RHSA-RELATED"/>
    <property type="match status" value="1"/>
</dbReference>
<dbReference type="NCBIfam" id="TIGR03696">
    <property type="entry name" value="Rhs_assc_core"/>
    <property type="match status" value="1"/>
</dbReference>
<dbReference type="InterPro" id="IPR045351">
    <property type="entry name" value="DUF6531"/>
</dbReference>
<dbReference type="PANTHER" id="PTHR32305">
    <property type="match status" value="1"/>
</dbReference>
<dbReference type="InterPro" id="IPR008727">
    <property type="entry name" value="PAAR_motif"/>
</dbReference>
<dbReference type="Pfam" id="PF25799">
    <property type="entry name" value="prePAAR_I"/>
    <property type="match status" value="1"/>
</dbReference>
<dbReference type="InterPro" id="IPR031325">
    <property type="entry name" value="RHS_repeat"/>
</dbReference>
<evidence type="ECO:0000259" key="4">
    <source>
        <dbReference type="Pfam" id="PF20148"/>
    </source>
</evidence>
<protein>
    <recommendedName>
        <fullName evidence="9">Type IV secretion protein Rhs</fullName>
    </recommendedName>
</protein>
<dbReference type="Gene3D" id="2.180.10.10">
    <property type="entry name" value="RHS repeat-associated core"/>
    <property type="match status" value="3"/>
</dbReference>
<dbReference type="Pfam" id="PF14412">
    <property type="entry name" value="AHH"/>
    <property type="match status" value="1"/>
</dbReference>
<evidence type="ECO:0000256" key="1">
    <source>
        <dbReference type="ARBA" id="ARBA00022737"/>
    </source>
</evidence>
<evidence type="ECO:0000259" key="6">
    <source>
        <dbReference type="Pfam" id="PF25799"/>
    </source>
</evidence>
<keyword evidence="2" id="KW-0812">Transmembrane</keyword>
<evidence type="ECO:0008006" key="9">
    <source>
        <dbReference type="Google" id="ProtNLM"/>
    </source>
</evidence>
<keyword evidence="1" id="KW-0677">Repeat</keyword>